<organism evidence="1 2">
    <name type="scientific">Cucumis melo var. makuwa</name>
    <name type="common">Oriental melon</name>
    <dbReference type="NCBI Taxonomy" id="1194695"/>
    <lineage>
        <taxon>Eukaryota</taxon>
        <taxon>Viridiplantae</taxon>
        <taxon>Streptophyta</taxon>
        <taxon>Embryophyta</taxon>
        <taxon>Tracheophyta</taxon>
        <taxon>Spermatophyta</taxon>
        <taxon>Magnoliopsida</taxon>
        <taxon>eudicotyledons</taxon>
        <taxon>Gunneridae</taxon>
        <taxon>Pentapetalae</taxon>
        <taxon>rosids</taxon>
        <taxon>fabids</taxon>
        <taxon>Cucurbitales</taxon>
        <taxon>Cucurbitaceae</taxon>
        <taxon>Benincaseae</taxon>
        <taxon>Cucumis</taxon>
    </lineage>
</organism>
<dbReference type="Pfam" id="PF14223">
    <property type="entry name" value="Retrotran_gag_2"/>
    <property type="match status" value="1"/>
</dbReference>
<reference evidence="1 2" key="1">
    <citation type="submission" date="2019-08" db="EMBL/GenBank/DDBJ databases">
        <title>Draft genome sequences of two oriental melons (Cucumis melo L. var makuwa).</title>
        <authorList>
            <person name="Kwon S.-Y."/>
        </authorList>
    </citation>
    <scope>NUCLEOTIDE SEQUENCE [LARGE SCALE GENOMIC DNA]</scope>
    <source>
        <strain evidence="2">cv. Chang Bougi</strain>
        <tissue evidence="1">Leaf</tissue>
    </source>
</reference>
<comment type="caution">
    <text evidence="1">The sequence shown here is derived from an EMBL/GenBank/DDBJ whole genome shotgun (WGS) entry which is preliminary data.</text>
</comment>
<dbReference type="PANTHER" id="PTHR47481:SF31">
    <property type="entry name" value="OS01G0873500 PROTEIN"/>
    <property type="match status" value="1"/>
</dbReference>
<evidence type="ECO:0000313" key="1">
    <source>
        <dbReference type="EMBL" id="TYK23168.1"/>
    </source>
</evidence>
<gene>
    <name evidence="1" type="ORF">E5676_scaffold142G001930</name>
</gene>
<dbReference type="AlphaFoldDB" id="A0A5D3DI75"/>
<protein>
    <submittedName>
        <fullName evidence="1">UBN2_3 domain-containing protein</fullName>
    </submittedName>
</protein>
<dbReference type="Proteomes" id="UP000321947">
    <property type="component" value="Unassembled WGS sequence"/>
</dbReference>
<name>A0A5D3DI75_CUCMM</name>
<dbReference type="EMBL" id="SSTD01004586">
    <property type="protein sequence ID" value="TYK23168.1"/>
    <property type="molecule type" value="Genomic_DNA"/>
</dbReference>
<dbReference type="PANTHER" id="PTHR47481">
    <property type="match status" value="1"/>
</dbReference>
<sequence>MDAENILHVQLSRRQFDDEMICDLDKKCLFAGLGGAKQSLPPTLCGNVRMRWNNQDHWAWIIDHESPQKLKLVVWKTLETHYSSNTKTNIVNLKSDLQQISKKQDESIDLYIKKIKELKDKLANAATIVEDEDPVIYALNGLPSEYSAFRTSMQTRSQPVGFSDLHVLLKSEESAIEKQTKCEDILGQPTTMLAN</sequence>
<proteinExistence type="predicted"/>
<accession>A0A5D3DI75</accession>
<evidence type="ECO:0000313" key="2">
    <source>
        <dbReference type="Proteomes" id="UP000321947"/>
    </source>
</evidence>